<dbReference type="Proteomes" id="UP000824596">
    <property type="component" value="Unassembled WGS sequence"/>
</dbReference>
<comment type="caution">
    <text evidence="1">The sequence shown here is derived from an EMBL/GenBank/DDBJ whole genome shotgun (WGS) entry which is preliminary data.</text>
</comment>
<protein>
    <submittedName>
        <fullName evidence="1">Uncharacterized protein</fullName>
    </submittedName>
</protein>
<organism evidence="1 2">
    <name type="scientific">Hirsutella rhossiliensis</name>
    <dbReference type="NCBI Taxonomy" id="111463"/>
    <lineage>
        <taxon>Eukaryota</taxon>
        <taxon>Fungi</taxon>
        <taxon>Dikarya</taxon>
        <taxon>Ascomycota</taxon>
        <taxon>Pezizomycotina</taxon>
        <taxon>Sordariomycetes</taxon>
        <taxon>Hypocreomycetidae</taxon>
        <taxon>Hypocreales</taxon>
        <taxon>Ophiocordycipitaceae</taxon>
        <taxon>Hirsutella</taxon>
    </lineage>
</organism>
<reference evidence="1" key="1">
    <citation type="submission" date="2021-09" db="EMBL/GenBank/DDBJ databases">
        <title>A high-quality genome of the endoparasitic fungus Hirsutella rhossiliensis with a comparison of Hirsutella genomes reveals transposable elements contributing to genome size variation.</title>
        <authorList>
            <person name="Lin R."/>
            <person name="Jiao Y."/>
            <person name="Sun X."/>
            <person name="Ling J."/>
            <person name="Xie B."/>
            <person name="Cheng X."/>
        </authorList>
    </citation>
    <scope>NUCLEOTIDE SEQUENCE</scope>
    <source>
        <strain evidence="1">HR02</strain>
    </source>
</reference>
<accession>A0A9P8MTX1</accession>
<keyword evidence="2" id="KW-1185">Reference proteome</keyword>
<name>A0A9P8MTX1_9HYPO</name>
<evidence type="ECO:0000313" key="2">
    <source>
        <dbReference type="Proteomes" id="UP000824596"/>
    </source>
</evidence>
<proteinExistence type="predicted"/>
<dbReference type="RefSeq" id="XP_044718708.1">
    <property type="nucleotide sequence ID" value="XM_044865744.1"/>
</dbReference>
<sequence length="278" mass="30571">MATAAVQSAVHPAIIPGLGLPLEEQDLDLASRTYNALPPIEEQVKLQGSEHVKALLAIINIHDMGNFFGLHSLHRHNEVPEKTIRLEADVPGVPDMKWNRATPINEELLTEDRMHATFFKLEGDTLVAFEFAEGPSPLNGKKVPPQFIVDIVQYLIMHNLTKVIAIEVGDFSKARAMDTVPTGELEVIWGFTEEEFTVVIPLDRIVEGVVDPVLTGWNVKDGSQENMDSEPPAGQSWAKAVVGTRETHKVFVSKSHNAQAVTPELLKKALVETGLIKA</sequence>
<evidence type="ECO:0000313" key="1">
    <source>
        <dbReference type="EMBL" id="KAH0961195.1"/>
    </source>
</evidence>
<dbReference type="OrthoDB" id="2322999at2759"/>
<dbReference type="AlphaFoldDB" id="A0A9P8MTX1"/>
<gene>
    <name evidence="1" type="ORF">HRG_07273</name>
</gene>
<dbReference type="EMBL" id="JAIZPD010000008">
    <property type="protein sequence ID" value="KAH0961195.1"/>
    <property type="molecule type" value="Genomic_DNA"/>
</dbReference>
<dbReference type="GeneID" id="68356402"/>